<keyword evidence="4" id="KW-0158">Chromosome</keyword>
<dbReference type="SMART" id="SM00451">
    <property type="entry name" value="ZnF_U1"/>
    <property type="match status" value="1"/>
</dbReference>
<evidence type="ECO:0000259" key="16">
    <source>
        <dbReference type="SMART" id="SM00451"/>
    </source>
</evidence>
<dbReference type="PANTHER" id="PTHR13278:SF0">
    <property type="entry name" value="ZINC FINGER PROTEIN 830"/>
    <property type="match status" value="1"/>
</dbReference>
<dbReference type="Pfam" id="PF23406">
    <property type="entry name" value="ZNF380_CC"/>
    <property type="match status" value="1"/>
</dbReference>
<evidence type="ECO:0000256" key="6">
    <source>
        <dbReference type="ARBA" id="ARBA00022618"/>
    </source>
</evidence>
<evidence type="ECO:0000256" key="11">
    <source>
        <dbReference type="ARBA" id="ARBA00023054"/>
    </source>
</evidence>
<evidence type="ECO:0000256" key="3">
    <source>
        <dbReference type="ARBA" id="ARBA00017358"/>
    </source>
</evidence>
<keyword evidence="13" id="KW-0131">Cell cycle</keyword>
<dbReference type="PANTHER" id="PTHR13278">
    <property type="entry name" value="ZINC FINGER PROTEIN 830"/>
    <property type="match status" value="1"/>
</dbReference>
<dbReference type="Proteomes" id="UP001479436">
    <property type="component" value="Unassembled WGS sequence"/>
</dbReference>
<accession>A0ABR2W8S7</accession>
<comment type="subcellular location">
    <subcellularLocation>
        <location evidence="1">Chromosome</location>
    </subcellularLocation>
    <subcellularLocation>
        <location evidence="2">Nucleus speckle</location>
    </subcellularLocation>
</comment>
<keyword evidence="12" id="KW-0539">Nucleus</keyword>
<dbReference type="InterPro" id="IPR059039">
    <property type="entry name" value="ZNF380_CC"/>
</dbReference>
<dbReference type="EMBL" id="JASJQH010006923">
    <property type="protein sequence ID" value="KAK9727350.1"/>
    <property type="molecule type" value="Genomic_DNA"/>
</dbReference>
<dbReference type="InterPro" id="IPR036236">
    <property type="entry name" value="Znf_C2H2_sf"/>
</dbReference>
<name>A0ABR2W8S7_9FUNG</name>
<gene>
    <name evidence="17" type="primary">PSMD5</name>
    <name evidence="17" type="ORF">K7432_001928</name>
</gene>
<keyword evidence="18" id="KW-1185">Reference proteome</keyword>
<evidence type="ECO:0000256" key="7">
    <source>
        <dbReference type="ARBA" id="ARBA00022723"/>
    </source>
</evidence>
<keyword evidence="11" id="KW-0175">Coiled coil</keyword>
<evidence type="ECO:0000256" key="14">
    <source>
        <dbReference type="ARBA" id="ARBA00030672"/>
    </source>
</evidence>
<keyword evidence="17" id="KW-0647">Proteasome</keyword>
<keyword evidence="7" id="KW-0479">Metal-binding</keyword>
<feature type="compositionally biased region" description="Acidic residues" evidence="15">
    <location>
        <begin position="98"/>
        <end position="107"/>
    </location>
</feature>
<proteinExistence type="predicted"/>
<reference evidence="17 18" key="1">
    <citation type="submission" date="2023-04" db="EMBL/GenBank/DDBJ databases">
        <title>Genome of Basidiobolus ranarum AG-B5.</title>
        <authorList>
            <person name="Stajich J.E."/>
            <person name="Carter-House D."/>
            <person name="Gryganskyi A."/>
        </authorList>
    </citation>
    <scope>NUCLEOTIDE SEQUENCE [LARGE SCALE GENOMIC DNA]</scope>
    <source>
        <strain evidence="17 18">AG-B5</strain>
    </source>
</reference>
<evidence type="ECO:0000256" key="10">
    <source>
        <dbReference type="ARBA" id="ARBA00022833"/>
    </source>
</evidence>
<feature type="region of interest" description="Disordered" evidence="15">
    <location>
        <begin position="66"/>
        <end position="199"/>
    </location>
</feature>
<evidence type="ECO:0000256" key="9">
    <source>
        <dbReference type="ARBA" id="ARBA00022776"/>
    </source>
</evidence>
<feature type="compositionally biased region" description="Low complexity" evidence="15">
    <location>
        <begin position="148"/>
        <end position="159"/>
    </location>
</feature>
<organism evidence="17 18">
    <name type="scientific">Basidiobolus ranarum</name>
    <dbReference type="NCBI Taxonomy" id="34480"/>
    <lineage>
        <taxon>Eukaryota</taxon>
        <taxon>Fungi</taxon>
        <taxon>Fungi incertae sedis</taxon>
        <taxon>Zoopagomycota</taxon>
        <taxon>Entomophthoromycotina</taxon>
        <taxon>Basidiobolomycetes</taxon>
        <taxon>Basidiobolales</taxon>
        <taxon>Basidiobolaceae</taxon>
        <taxon>Basidiobolus</taxon>
    </lineage>
</organism>
<evidence type="ECO:0000256" key="1">
    <source>
        <dbReference type="ARBA" id="ARBA00004286"/>
    </source>
</evidence>
<evidence type="ECO:0000256" key="2">
    <source>
        <dbReference type="ARBA" id="ARBA00004324"/>
    </source>
</evidence>
<feature type="domain" description="U1-type" evidence="16">
    <location>
        <begin position="33"/>
        <end position="67"/>
    </location>
</feature>
<comment type="caution">
    <text evidence="17">The sequence shown here is derived from an EMBL/GenBank/DDBJ whole genome shotgun (WGS) entry which is preliminary data.</text>
</comment>
<dbReference type="InterPro" id="IPR003604">
    <property type="entry name" value="Matrin/U1-like-C_Znf_C2H2"/>
</dbReference>
<dbReference type="SUPFAM" id="SSF57667">
    <property type="entry name" value="beta-beta-alpha zinc fingers"/>
    <property type="match status" value="1"/>
</dbReference>
<evidence type="ECO:0000256" key="15">
    <source>
        <dbReference type="SAM" id="MobiDB-lite"/>
    </source>
</evidence>
<dbReference type="InterPro" id="IPR040050">
    <property type="entry name" value="ZNF830-like"/>
</dbReference>
<evidence type="ECO:0000256" key="12">
    <source>
        <dbReference type="ARBA" id="ARBA00023242"/>
    </source>
</evidence>
<evidence type="ECO:0000256" key="4">
    <source>
        <dbReference type="ARBA" id="ARBA00022454"/>
    </source>
</evidence>
<keyword evidence="5" id="KW-0217">Developmental protein</keyword>
<evidence type="ECO:0000256" key="8">
    <source>
        <dbReference type="ARBA" id="ARBA00022771"/>
    </source>
</evidence>
<evidence type="ECO:0000313" key="18">
    <source>
        <dbReference type="Proteomes" id="UP001479436"/>
    </source>
</evidence>
<keyword evidence="6" id="KW-0132">Cell division</keyword>
<feature type="compositionally biased region" description="Polar residues" evidence="15">
    <location>
        <begin position="75"/>
        <end position="90"/>
    </location>
</feature>
<feature type="compositionally biased region" description="Basic and acidic residues" evidence="15">
    <location>
        <begin position="108"/>
        <end position="135"/>
    </location>
</feature>
<protein>
    <recommendedName>
        <fullName evidence="3">Zinc finger protein 830</fullName>
    </recommendedName>
    <alternativeName>
        <fullName evidence="14">Coiled-coil domain-containing protein 16</fullName>
    </alternativeName>
</protein>
<sequence>MSNTNVRKLLSKAKQNRSSTAKIEHPLAKYDTLGRLTCILCNSTVKSERGWPVHLSSKIHKENLDRVKALPKVNSGKNISNNRNQSNAQPSLVAHEDLSEEESAEDIVEPKSKKFKADADSSSVQEEHTPNHEESSLPPGFFDEPSEEPVSPSEQPSQVNEESTETPESALPAGFFDNKEEELKTLGPSAPTKKEKSLEKEWEIFQEEINKETQRSEKIFEQEEIETALDRDEEERRTQESLLNRVNLLRMKAAENRRIIGEPVVTNMSEDEKESTDDSEYEDLLDWRTKRVV</sequence>
<evidence type="ECO:0000313" key="17">
    <source>
        <dbReference type="EMBL" id="KAK9727350.1"/>
    </source>
</evidence>
<keyword evidence="8" id="KW-0863">Zinc-finger</keyword>
<keyword evidence="9" id="KW-0498">Mitosis</keyword>
<keyword evidence="10" id="KW-0862">Zinc</keyword>
<evidence type="ECO:0000256" key="5">
    <source>
        <dbReference type="ARBA" id="ARBA00022473"/>
    </source>
</evidence>
<evidence type="ECO:0000256" key="13">
    <source>
        <dbReference type="ARBA" id="ARBA00023306"/>
    </source>
</evidence>
<dbReference type="GO" id="GO:0000502">
    <property type="term" value="C:proteasome complex"/>
    <property type="evidence" value="ECO:0007669"/>
    <property type="project" value="UniProtKB-KW"/>
</dbReference>